<evidence type="ECO:0000313" key="2">
    <source>
        <dbReference type="EMBL" id="AXV07030.1"/>
    </source>
</evidence>
<dbReference type="Proteomes" id="UP000264006">
    <property type="component" value="Chromosome"/>
</dbReference>
<dbReference type="AlphaFoldDB" id="A0A346XXT3"/>
<dbReference type="PANTHER" id="PTHR21015:SF22">
    <property type="entry name" value="GLYCOSYLTRANSFERASE"/>
    <property type="match status" value="1"/>
</dbReference>
<dbReference type="OrthoDB" id="6620093at2"/>
<dbReference type="KEGG" id="euz:DVS28_a2349"/>
<dbReference type="RefSeq" id="WP_114591590.1">
    <property type="nucleotide sequence ID" value="NZ_CP031165.1"/>
</dbReference>
<protein>
    <submittedName>
        <fullName evidence="2">Glycosyltransferase</fullName>
    </submittedName>
</protein>
<dbReference type="InterPro" id="IPR010610">
    <property type="entry name" value="EryCIII-like_C"/>
</dbReference>
<sequence>MVRVLATSVDSAGHAALLLPLAAAARRTGHEVLVVLGPATAGRARGMGLAVHELPVPDDDVAAERAELFGRSMELIMGGERYRGDLLVVGEVFGRLNTVRDLEGLHDAVERFRPDVLLHDPLCGPALVAATAAGVPSVVSAWYPREGLAAFEAACAAGAAVASDREPEILADVLADATRLSPLPHGADPSDVVRWRMRSRGRAAEASRPRPLVYATLGTVVGQIPPLAVRFLGLIHAAVAGLDVDVRITVGHDTDRRLLPAPPENVEILPFLDHAEVMPNAAVVVSHGGLNTVMDAAAWGRPQVVIPTHATDQIVTGGWLQDAGAGRCLLDEDQAPHVLAEALERALAGDHDRGAAALAETLAALPSPDEAITTALARCV</sequence>
<organism evidence="2 3">
    <name type="scientific">Euzebya pacifica</name>
    <dbReference type="NCBI Taxonomy" id="1608957"/>
    <lineage>
        <taxon>Bacteria</taxon>
        <taxon>Bacillati</taxon>
        <taxon>Actinomycetota</taxon>
        <taxon>Nitriliruptoria</taxon>
        <taxon>Euzebyales</taxon>
    </lineage>
</organism>
<dbReference type="GO" id="GO:0016757">
    <property type="term" value="F:glycosyltransferase activity"/>
    <property type="evidence" value="ECO:0007669"/>
    <property type="project" value="TreeGrafter"/>
</dbReference>
<dbReference type="EMBL" id="CP031165">
    <property type="protein sequence ID" value="AXV07030.1"/>
    <property type="molecule type" value="Genomic_DNA"/>
</dbReference>
<evidence type="ECO:0000259" key="1">
    <source>
        <dbReference type="Pfam" id="PF06722"/>
    </source>
</evidence>
<reference evidence="2 3" key="1">
    <citation type="submission" date="2018-09" db="EMBL/GenBank/DDBJ databases">
        <title>Complete genome sequence of Euzebya sp. DY32-46 isolated from seawater of Pacific Ocean.</title>
        <authorList>
            <person name="Xu L."/>
            <person name="Wu Y.-H."/>
            <person name="Xu X.-W."/>
        </authorList>
    </citation>
    <scope>NUCLEOTIDE SEQUENCE [LARGE SCALE GENOMIC DNA]</scope>
    <source>
        <strain evidence="2 3">DY32-46</strain>
    </source>
</reference>
<gene>
    <name evidence="2" type="ORF">DVS28_a2349</name>
</gene>
<keyword evidence="2" id="KW-0808">Transferase</keyword>
<dbReference type="Pfam" id="PF06722">
    <property type="entry name" value="EryCIII-like_C"/>
    <property type="match status" value="1"/>
</dbReference>
<accession>A0A346XXT3</accession>
<feature type="domain" description="Erythromycin biosynthesis protein CIII-like C-terminal" evidence="1">
    <location>
        <begin position="238"/>
        <end position="373"/>
    </location>
</feature>
<keyword evidence="3" id="KW-1185">Reference proteome</keyword>
<evidence type="ECO:0000313" key="3">
    <source>
        <dbReference type="Proteomes" id="UP000264006"/>
    </source>
</evidence>
<dbReference type="PANTHER" id="PTHR21015">
    <property type="entry name" value="UDP-N-ACETYLGLUCOSAMINE--N-ACETYLMURAMYL-(PENTAPEPTIDE) PYROPHOSPHORYL-UNDECAPRENOL N-ACETYLGLUCOSAMINE TRANSFERASE 1"/>
    <property type="match status" value="1"/>
</dbReference>
<dbReference type="SUPFAM" id="SSF53756">
    <property type="entry name" value="UDP-Glycosyltransferase/glycogen phosphorylase"/>
    <property type="match status" value="1"/>
</dbReference>
<name>A0A346XXT3_9ACTN</name>
<proteinExistence type="predicted"/>
<dbReference type="Gene3D" id="3.40.50.2000">
    <property type="entry name" value="Glycogen Phosphorylase B"/>
    <property type="match status" value="2"/>
</dbReference>